<keyword evidence="1 2" id="KW-0175">Coiled coil</keyword>
<comment type="function">
    <text evidence="2">Probably part of the ribosome quality control system (RQC). May mediate the addition of alanine residues (Ala tailing) to incompletely synthesized nascent chains from stalled ribosomes, leading to their degradation.</text>
</comment>
<evidence type="ECO:0000256" key="2">
    <source>
        <dbReference type="HAMAP-Rule" id="MF_00844"/>
    </source>
</evidence>
<sequence>MKSEMTNVDVCCVVNELQNLVNGRLDKAFLIDNEQNRELILKIHVPEGGSRELVISIGKYKYITLTNYEREKPKLPPSFAMLLRKYLKNAKLIKIEQVNFDRIVIFHFETRDGIYKLVAELFGDGNIIFLNSEDIIIAPLRVERWSSRNIVPKEEYKFPPQKPLNPYNLEFSIAYEVFKDYFLNNKGVECVRLISRVFGIGGLYAEEICERAGIDKKKKDLSEEEIKKLFEASKNLFNEIFNNRKPQIVLKDNEYFDVVPIDLKKYEGLEKKYYNSFLEAVDDYFAKFLTKVEVKKEKSKIEREIERQENILKRQLETLKKYKEDAEKNQIKGDLIYANYQIVEELLNAIRQAREKMDWARIKKIIRENKEHPILGLIENINENVGEIVIRLKSEVDDNVIEERVSLDIRKNAFENAESYYEKAKKLRGKIEGIENAIELTKKKIEELKKKGEKELKEKENLQMKKKVRKERKWYEKFKWTVINGFLVIAGKDAITNEIIIKKYTDKDDIVFHADIQGAPFTVIKTGGKEVDEETLEEVAKFSVSHSRAWKLGYGAIDTYWVKPEQISKTAESGEYLKRGAFVIRGERHYYRNTPLELGIGVIEYDGDIKITTAPPKTLQKSFIKWVLLKPSNKEKGKVVKELKEIFKNYGIDDEDILRVLPPGGCEIIKK</sequence>
<keyword evidence="2" id="KW-0699">rRNA-binding</keyword>
<dbReference type="GO" id="GO:0043023">
    <property type="term" value="F:ribosomal large subunit binding"/>
    <property type="evidence" value="ECO:0007669"/>
    <property type="project" value="UniProtKB-UniRule"/>
</dbReference>
<proteinExistence type="inferred from homology"/>
<evidence type="ECO:0000256" key="1">
    <source>
        <dbReference type="ARBA" id="ARBA00023054"/>
    </source>
</evidence>
<dbReference type="GO" id="GO:0072344">
    <property type="term" value="P:rescue of stalled ribosome"/>
    <property type="evidence" value="ECO:0007669"/>
    <property type="project" value="UniProtKB-UniRule"/>
</dbReference>
<gene>
    <name evidence="2" type="primary">rqcH</name>
    <name evidence="4" type="ORF">JH146_0442</name>
</gene>
<evidence type="ECO:0000313" key="5">
    <source>
        <dbReference type="Proteomes" id="UP000028781"/>
    </source>
</evidence>
<comment type="similarity">
    <text evidence="2">Belongs to the NEMF family.</text>
</comment>
<reference evidence="4 5" key="1">
    <citation type="journal article" date="2015" name="Int. J. Syst. Evol. Microbiol.">
        <title>M ethanocaldococcus bathoardescens sp. nov., a hyperthermophilic methanogen isolated from a volcanically active deep-sea hydrothermal vent.</title>
        <authorList>
            <person name="Stewart L.C."/>
            <person name="Jung J.H."/>
            <person name="Kim Y.T."/>
            <person name="Kwon S.W."/>
            <person name="Park C.S."/>
            <person name="Holden J.F."/>
        </authorList>
    </citation>
    <scope>NUCLEOTIDE SEQUENCE [LARGE SCALE GENOMIC DNA]</scope>
    <source>
        <strain evidence="4 5">JH146</strain>
    </source>
</reference>
<dbReference type="KEGG" id="mjh:JH146_0442"/>
<dbReference type="GO" id="GO:0019843">
    <property type="term" value="F:rRNA binding"/>
    <property type="evidence" value="ECO:0007669"/>
    <property type="project" value="UniProtKB-UniRule"/>
</dbReference>
<feature type="coiled-coil region" evidence="2">
    <location>
        <begin position="291"/>
        <end position="363"/>
    </location>
</feature>
<dbReference type="Pfam" id="PF05833">
    <property type="entry name" value="NFACT_N"/>
    <property type="match status" value="1"/>
</dbReference>
<dbReference type="FunFam" id="2.30.310.10:FF:000003">
    <property type="entry name" value="Zinc knuckle domain containing protein"/>
    <property type="match status" value="1"/>
</dbReference>
<dbReference type="NCBIfam" id="NF041120">
    <property type="entry name" value="RqcH_arch"/>
    <property type="match status" value="1"/>
</dbReference>
<dbReference type="OrthoDB" id="10943at2157"/>
<comment type="subunit">
    <text evidence="2">Associates with stalled 50S ribosomal subunits.</text>
</comment>
<name>A0A076LEQ1_9EURY</name>
<dbReference type="GO" id="GO:0005737">
    <property type="term" value="C:cytoplasm"/>
    <property type="evidence" value="ECO:0007669"/>
    <property type="project" value="UniProtKB-ARBA"/>
</dbReference>
<dbReference type="Gene3D" id="1.10.8.50">
    <property type="match status" value="1"/>
</dbReference>
<dbReference type="EMBL" id="CP009149">
    <property type="protein sequence ID" value="AIJ05292.1"/>
    <property type="molecule type" value="Genomic_DNA"/>
</dbReference>
<evidence type="ECO:0000259" key="3">
    <source>
        <dbReference type="Pfam" id="PF05670"/>
    </source>
</evidence>
<dbReference type="Pfam" id="PF05670">
    <property type="entry name" value="NFACT-R_1"/>
    <property type="match status" value="1"/>
</dbReference>
<dbReference type="GeneID" id="24891040"/>
<dbReference type="InterPro" id="IPR043681">
    <property type="entry name" value="RqcH_archaeal"/>
</dbReference>
<keyword evidence="2" id="KW-0694">RNA-binding</keyword>
<evidence type="ECO:0000313" key="4">
    <source>
        <dbReference type="EMBL" id="AIJ05292.1"/>
    </source>
</evidence>
<keyword evidence="2" id="KW-0648">Protein biosynthesis</keyword>
<dbReference type="RefSeq" id="WP_048201478.1">
    <property type="nucleotide sequence ID" value="NZ_CP009149.1"/>
</dbReference>
<dbReference type="Proteomes" id="UP000028781">
    <property type="component" value="Chromosome"/>
</dbReference>
<feature type="coiled-coil region" evidence="2">
    <location>
        <begin position="417"/>
        <end position="465"/>
    </location>
</feature>
<dbReference type="SUPFAM" id="SSF46946">
    <property type="entry name" value="S13-like H2TH domain"/>
    <property type="match status" value="1"/>
</dbReference>
<dbReference type="STRING" id="1301915.JH146_0442"/>
<feature type="domain" description="NFACT RNA-binding" evidence="3">
    <location>
        <begin position="482"/>
        <end position="586"/>
    </location>
</feature>
<dbReference type="GO" id="GO:0000049">
    <property type="term" value="F:tRNA binding"/>
    <property type="evidence" value="ECO:0007669"/>
    <property type="project" value="UniProtKB-UniRule"/>
</dbReference>
<keyword evidence="2" id="KW-0820">tRNA-binding</keyword>
<keyword evidence="5" id="KW-1185">Reference proteome</keyword>
<dbReference type="Gene3D" id="2.30.310.10">
    <property type="entry name" value="ibrinogen binding protein from staphylococcus aureus domain"/>
    <property type="match status" value="1"/>
</dbReference>
<protein>
    <recommendedName>
        <fullName evidence="2">Archaeal Rqc2 homolog aRqcH</fullName>
        <shortName evidence="2">aRqcH</shortName>
    </recommendedName>
</protein>
<dbReference type="PANTHER" id="PTHR15239:SF6">
    <property type="entry name" value="RIBOSOME QUALITY CONTROL COMPLEX SUBUNIT NEMF"/>
    <property type="match status" value="1"/>
</dbReference>
<dbReference type="HOGENOM" id="CLU_003612_2_1_2"/>
<dbReference type="GO" id="GO:1990112">
    <property type="term" value="C:RQC complex"/>
    <property type="evidence" value="ECO:0007669"/>
    <property type="project" value="TreeGrafter"/>
</dbReference>
<dbReference type="HAMAP" id="MF_00844_A">
    <property type="entry name" value="RqcH_A"/>
    <property type="match status" value="1"/>
</dbReference>
<dbReference type="InterPro" id="IPR008532">
    <property type="entry name" value="NFACT_RNA-bd"/>
</dbReference>
<dbReference type="InterPro" id="IPR010979">
    <property type="entry name" value="Ribosomal_uS13-like_H2TH"/>
</dbReference>
<dbReference type="InterPro" id="IPR051608">
    <property type="entry name" value="RQC_Subunit_NEMF"/>
</dbReference>
<dbReference type="PANTHER" id="PTHR15239">
    <property type="entry name" value="NUCLEAR EXPORT MEDIATOR FACTOR NEMF"/>
    <property type="match status" value="1"/>
</dbReference>
<dbReference type="AlphaFoldDB" id="A0A076LEQ1"/>
<accession>A0A076LEQ1</accession>
<organism evidence="4 5">
    <name type="scientific">Methanocaldococcus bathoardescens</name>
    <dbReference type="NCBI Taxonomy" id="1301915"/>
    <lineage>
        <taxon>Archaea</taxon>
        <taxon>Methanobacteriati</taxon>
        <taxon>Methanobacteriota</taxon>
        <taxon>Methanomada group</taxon>
        <taxon>Methanococci</taxon>
        <taxon>Methanococcales</taxon>
        <taxon>Methanocaldococcaceae</taxon>
        <taxon>Methanocaldococcus</taxon>
    </lineage>
</organism>